<protein>
    <submittedName>
        <fullName evidence="6">Protein arginine N-methyltransferase</fullName>
    </submittedName>
</protein>
<evidence type="ECO:0000313" key="7">
    <source>
        <dbReference type="Proteomes" id="UP000243975"/>
    </source>
</evidence>
<evidence type="ECO:0000256" key="4">
    <source>
        <dbReference type="PROSITE-ProRule" id="PRU01015"/>
    </source>
</evidence>
<accession>A0A124SCH6</accession>
<dbReference type="GO" id="GO:0035241">
    <property type="term" value="F:protein-arginine omega-N monomethyltransferase activity"/>
    <property type="evidence" value="ECO:0007669"/>
    <property type="project" value="EnsemblPlants"/>
</dbReference>
<proteinExistence type="predicted"/>
<gene>
    <name evidence="6" type="ORF">Ccrd_004130</name>
</gene>
<dbReference type="CDD" id="cd02440">
    <property type="entry name" value="AdoMet_MTases"/>
    <property type="match status" value="1"/>
</dbReference>
<evidence type="ECO:0000259" key="5">
    <source>
        <dbReference type="Pfam" id="PF22528"/>
    </source>
</evidence>
<dbReference type="Gramene" id="KVH93806">
    <property type="protein sequence ID" value="KVH93806"/>
    <property type="gene ID" value="Ccrd_004130"/>
</dbReference>
<dbReference type="STRING" id="59895.A0A124SCH6"/>
<keyword evidence="7" id="KW-1185">Reference proteome</keyword>
<sequence>MGSAANGAAAAAADMATSTSNGLATVDKGVDFANYFCTYAFLYHQKEMLSDRVRMDAYFNSVFKNKHHFIGKTVLDVGTGSGILAIWSAQAGAKKVYAVEATKMAEHARELVKANNLHDVVEVIEGSIEDITLPEKVDVIISEWMGYFLLRESMFDSVICARDRWLKPTGVMYPSHARMWLAPIRSGLGDHKMSDYEGCMDDWLGFVKETKSYYGVDMSVLTKPFSEEQKKYYLQVTVEDILKVQDSVSSTITKEDTRLCGFGGWFDVHFNGREENPAECEVELTTAPSIDDGTHWGQQVFLLHPPVRVNQGDEILVNFSMSRSEENHRLMKVDLGYKVKLSSGKMLPPSLYELEERQYFYNEHLQHLQVTKLKPAWNFYSFSH</sequence>
<dbReference type="FunFam" id="3.40.50.150:FF:000132">
    <property type="entry name" value="Protein arginine N-methyltransferase PRMT10"/>
    <property type="match status" value="1"/>
</dbReference>
<dbReference type="GO" id="GO:0035242">
    <property type="term" value="F:protein-arginine omega-N asymmetric methyltransferase activity"/>
    <property type="evidence" value="ECO:0007669"/>
    <property type="project" value="EnsemblPlants"/>
</dbReference>
<dbReference type="Pfam" id="PF22528">
    <property type="entry name" value="PRMT_C"/>
    <property type="match status" value="1"/>
</dbReference>
<dbReference type="PROSITE" id="PS51678">
    <property type="entry name" value="SAM_MT_PRMT"/>
    <property type="match status" value="1"/>
</dbReference>
<dbReference type="OMA" id="NSEPTHW"/>
<dbReference type="Proteomes" id="UP000243975">
    <property type="component" value="Unassembled WGS sequence"/>
</dbReference>
<dbReference type="SUPFAM" id="SSF53335">
    <property type="entry name" value="S-adenosyl-L-methionine-dependent methyltransferases"/>
    <property type="match status" value="1"/>
</dbReference>
<comment type="caution">
    <text evidence="6">The sequence shown here is derived from an EMBL/GenBank/DDBJ whole genome shotgun (WGS) entry which is preliminary data.</text>
</comment>
<evidence type="ECO:0000256" key="2">
    <source>
        <dbReference type="ARBA" id="ARBA00022679"/>
    </source>
</evidence>
<keyword evidence="2 4" id="KW-0808">Transferase</keyword>
<reference evidence="6 7" key="1">
    <citation type="journal article" date="2016" name="Sci. Rep.">
        <title>The genome sequence of the outbreeding globe artichoke constructed de novo incorporating a phase-aware low-pass sequencing strategy of F1 progeny.</title>
        <authorList>
            <person name="Scaglione D."/>
            <person name="Reyes-Chin-Wo S."/>
            <person name="Acquadro A."/>
            <person name="Froenicke L."/>
            <person name="Portis E."/>
            <person name="Beitel C."/>
            <person name="Tirone M."/>
            <person name="Mauro R."/>
            <person name="Lo Monaco A."/>
            <person name="Mauromicale G."/>
            <person name="Faccioli P."/>
            <person name="Cattivelli L."/>
            <person name="Rieseberg L."/>
            <person name="Michelmore R."/>
            <person name="Lanteri S."/>
        </authorList>
    </citation>
    <scope>NUCLEOTIDE SEQUENCE [LARGE SCALE GENOMIC DNA]</scope>
    <source>
        <strain evidence="6">2C</strain>
    </source>
</reference>
<dbReference type="InterPro" id="IPR055135">
    <property type="entry name" value="PRMT_dom"/>
</dbReference>
<dbReference type="AlphaFoldDB" id="A0A124SCH6"/>
<organism evidence="6 7">
    <name type="scientific">Cynara cardunculus var. scolymus</name>
    <name type="common">Globe artichoke</name>
    <name type="synonym">Cynara scolymus</name>
    <dbReference type="NCBI Taxonomy" id="59895"/>
    <lineage>
        <taxon>Eukaryota</taxon>
        <taxon>Viridiplantae</taxon>
        <taxon>Streptophyta</taxon>
        <taxon>Embryophyta</taxon>
        <taxon>Tracheophyta</taxon>
        <taxon>Spermatophyta</taxon>
        <taxon>Magnoliopsida</taxon>
        <taxon>eudicotyledons</taxon>
        <taxon>Gunneridae</taxon>
        <taxon>Pentapetalae</taxon>
        <taxon>asterids</taxon>
        <taxon>campanulids</taxon>
        <taxon>Asterales</taxon>
        <taxon>Asteraceae</taxon>
        <taxon>Carduoideae</taxon>
        <taxon>Cardueae</taxon>
        <taxon>Carduinae</taxon>
        <taxon>Cynara</taxon>
    </lineage>
</organism>
<name>A0A124SCH6_CYNCS</name>
<dbReference type="Pfam" id="PF06325">
    <property type="entry name" value="PrmA"/>
    <property type="match status" value="1"/>
</dbReference>
<dbReference type="PANTHER" id="PTHR11006">
    <property type="entry name" value="PROTEIN ARGININE N-METHYLTRANSFERASE"/>
    <property type="match status" value="1"/>
</dbReference>
<keyword evidence="3 4" id="KW-0949">S-adenosyl-L-methionine</keyword>
<dbReference type="GO" id="GO:0005634">
    <property type="term" value="C:nucleus"/>
    <property type="evidence" value="ECO:0007669"/>
    <property type="project" value="TreeGrafter"/>
</dbReference>
<evidence type="ECO:0000313" key="6">
    <source>
        <dbReference type="EMBL" id="KVH93806.1"/>
    </source>
</evidence>
<dbReference type="InterPro" id="IPR029063">
    <property type="entry name" value="SAM-dependent_MTases_sf"/>
</dbReference>
<keyword evidence="1 4" id="KW-0489">Methyltransferase</keyword>
<dbReference type="Gene3D" id="2.70.160.11">
    <property type="entry name" value="Hnrnp arginine n-methyltransferase1"/>
    <property type="match status" value="2"/>
</dbReference>
<dbReference type="GO" id="GO:0032259">
    <property type="term" value="P:methylation"/>
    <property type="evidence" value="ECO:0007669"/>
    <property type="project" value="UniProtKB-KW"/>
</dbReference>
<dbReference type="Gene3D" id="3.40.50.150">
    <property type="entry name" value="Vaccinia Virus protein VP39"/>
    <property type="match status" value="1"/>
</dbReference>
<evidence type="ECO:0000256" key="3">
    <source>
        <dbReference type="ARBA" id="ARBA00022691"/>
    </source>
</evidence>
<dbReference type="EMBL" id="LEKV01004598">
    <property type="protein sequence ID" value="KVH93806.1"/>
    <property type="molecule type" value="Genomic_DNA"/>
</dbReference>
<dbReference type="GO" id="GO:0010228">
    <property type="term" value="P:vegetative to reproductive phase transition of meristem"/>
    <property type="evidence" value="ECO:0007669"/>
    <property type="project" value="EnsemblPlants"/>
</dbReference>
<dbReference type="InterPro" id="IPR025799">
    <property type="entry name" value="Arg_MeTrfase"/>
</dbReference>
<dbReference type="GO" id="GO:0044020">
    <property type="term" value="F:histone H4R3 methyltransferase activity"/>
    <property type="evidence" value="ECO:0007669"/>
    <property type="project" value="EnsemblPlants"/>
</dbReference>
<feature type="domain" description="Protein arginine N-methyltransferase" evidence="5">
    <location>
        <begin position="235"/>
        <end position="340"/>
    </location>
</feature>
<dbReference type="PANTHER" id="PTHR11006:SF68">
    <property type="entry name" value="PROTEIN ARGININE N-METHYLTRANSFERASE PRMT10"/>
    <property type="match status" value="1"/>
</dbReference>
<evidence type="ECO:0000256" key="1">
    <source>
        <dbReference type="ARBA" id="ARBA00022603"/>
    </source>
</evidence>